<name>A0ABX1S322_9FLAO</name>
<dbReference type="RefSeq" id="WP_169676503.1">
    <property type="nucleotide sequence ID" value="NZ_JABBHF010000012.1"/>
</dbReference>
<dbReference type="Gene3D" id="3.40.50.150">
    <property type="entry name" value="Vaccinia Virus protein VP39"/>
    <property type="match status" value="1"/>
</dbReference>
<reference evidence="2 3" key="1">
    <citation type="submission" date="2020-04" db="EMBL/GenBank/DDBJ databases">
        <title>A Flavivirga sp. nov.</title>
        <authorList>
            <person name="Sun X."/>
        </authorList>
    </citation>
    <scope>NUCLEOTIDE SEQUENCE [LARGE SCALE GENOMIC DNA]</scope>
    <source>
        <strain evidence="2 3">Y03</strain>
    </source>
</reference>
<sequence length="224" mass="25454">MAEKLNLDSKLTPKELAKHLRQPEGETGKEIGLQMNKGNKHICLNSYKVLNPKNKNHILEIGMGNGFFVKDLLKMADDLTYIGVDFSPIMVDEANFINEGLIKSGKVRFEQASIERLPFNDDTFDCITTTNTLYFWPQPQDNAEELLRVLKPGGTLLIAYRSKSFLNKLELSKHGFTKYEIADVENILIKSGFKQITTKTIKEPELDFDDTLFEMEGLFTTGIK</sequence>
<organism evidence="2 3">
    <name type="scientific">Flavivirga algicola</name>
    <dbReference type="NCBI Taxonomy" id="2729136"/>
    <lineage>
        <taxon>Bacteria</taxon>
        <taxon>Pseudomonadati</taxon>
        <taxon>Bacteroidota</taxon>
        <taxon>Flavobacteriia</taxon>
        <taxon>Flavobacteriales</taxon>
        <taxon>Flavobacteriaceae</taxon>
        <taxon>Flavivirga</taxon>
    </lineage>
</organism>
<protein>
    <submittedName>
        <fullName evidence="2">Class I SAM-dependent methyltransferase</fullName>
    </submittedName>
</protein>
<keyword evidence="2" id="KW-0489">Methyltransferase</keyword>
<dbReference type="InterPro" id="IPR013216">
    <property type="entry name" value="Methyltransf_11"/>
</dbReference>
<dbReference type="GO" id="GO:0032259">
    <property type="term" value="P:methylation"/>
    <property type="evidence" value="ECO:0007669"/>
    <property type="project" value="UniProtKB-KW"/>
</dbReference>
<dbReference type="Pfam" id="PF08241">
    <property type="entry name" value="Methyltransf_11"/>
    <property type="match status" value="1"/>
</dbReference>
<dbReference type="InterPro" id="IPR029063">
    <property type="entry name" value="SAM-dependent_MTases_sf"/>
</dbReference>
<feature type="domain" description="Methyltransferase type 11" evidence="1">
    <location>
        <begin position="59"/>
        <end position="158"/>
    </location>
</feature>
<accession>A0ABX1S322</accession>
<dbReference type="CDD" id="cd02440">
    <property type="entry name" value="AdoMet_MTases"/>
    <property type="match status" value="1"/>
</dbReference>
<dbReference type="GO" id="GO:0008168">
    <property type="term" value="F:methyltransferase activity"/>
    <property type="evidence" value="ECO:0007669"/>
    <property type="project" value="UniProtKB-KW"/>
</dbReference>
<gene>
    <name evidence="2" type="ORF">HHX25_18320</name>
</gene>
<dbReference type="Proteomes" id="UP000746690">
    <property type="component" value="Unassembled WGS sequence"/>
</dbReference>
<comment type="caution">
    <text evidence="2">The sequence shown here is derived from an EMBL/GenBank/DDBJ whole genome shotgun (WGS) entry which is preliminary data.</text>
</comment>
<dbReference type="EMBL" id="JABBHF010000012">
    <property type="protein sequence ID" value="NMH89473.1"/>
    <property type="molecule type" value="Genomic_DNA"/>
</dbReference>
<dbReference type="PANTHER" id="PTHR43591">
    <property type="entry name" value="METHYLTRANSFERASE"/>
    <property type="match status" value="1"/>
</dbReference>
<dbReference type="SUPFAM" id="SSF53335">
    <property type="entry name" value="S-adenosyl-L-methionine-dependent methyltransferases"/>
    <property type="match status" value="1"/>
</dbReference>
<evidence type="ECO:0000313" key="3">
    <source>
        <dbReference type="Proteomes" id="UP000746690"/>
    </source>
</evidence>
<evidence type="ECO:0000259" key="1">
    <source>
        <dbReference type="Pfam" id="PF08241"/>
    </source>
</evidence>
<evidence type="ECO:0000313" key="2">
    <source>
        <dbReference type="EMBL" id="NMH89473.1"/>
    </source>
</evidence>
<keyword evidence="3" id="KW-1185">Reference proteome</keyword>
<proteinExistence type="predicted"/>
<keyword evidence="2" id="KW-0808">Transferase</keyword>